<protein>
    <submittedName>
        <fullName evidence="2">Transcriptional regulator</fullName>
    </submittedName>
</protein>
<reference evidence="2 3" key="1">
    <citation type="submission" date="2020-09" db="EMBL/GenBank/DDBJ databases">
        <title>Characterization of Treponema spp. from bovine digital dermatitis in Korea.</title>
        <authorList>
            <person name="Espiritu H.M."/>
            <person name="Cho Y.I."/>
            <person name="Mamuad L."/>
        </authorList>
    </citation>
    <scope>NUCLEOTIDE SEQUENCE [LARGE SCALE GENOMIC DNA]</scope>
    <source>
        <strain evidence="2 3">KS1</strain>
    </source>
</reference>
<accession>A0A7S7AWV1</accession>
<dbReference type="AlphaFoldDB" id="A0A7S7AWV1"/>
<proteinExistence type="predicted"/>
<organism evidence="2 3">
    <name type="scientific">Treponema pedis</name>
    <dbReference type="NCBI Taxonomy" id="409322"/>
    <lineage>
        <taxon>Bacteria</taxon>
        <taxon>Pseudomonadati</taxon>
        <taxon>Spirochaetota</taxon>
        <taxon>Spirochaetia</taxon>
        <taxon>Spirochaetales</taxon>
        <taxon>Treponemataceae</taxon>
        <taxon>Treponema</taxon>
    </lineage>
</organism>
<evidence type="ECO:0000259" key="1">
    <source>
        <dbReference type="Pfam" id="PF13338"/>
    </source>
</evidence>
<feature type="domain" description="AbiEi antitoxin N-terminal" evidence="1">
    <location>
        <begin position="8"/>
        <end position="47"/>
    </location>
</feature>
<dbReference type="InterPro" id="IPR025159">
    <property type="entry name" value="AbiEi_N"/>
</dbReference>
<dbReference type="EMBL" id="CP061839">
    <property type="protein sequence ID" value="QOW61327.1"/>
    <property type="molecule type" value="Genomic_DNA"/>
</dbReference>
<dbReference type="Proteomes" id="UP000593915">
    <property type="component" value="Chromosome"/>
</dbReference>
<evidence type="ECO:0000313" key="3">
    <source>
        <dbReference type="Proteomes" id="UP000593915"/>
    </source>
</evidence>
<sequence>MNTVLEKHLLENGIITNKIAEKIGIKRHTLANLVKTNKLDRIKSGVYKLKNDIQDEFIEISANSTKIIFSYQTALYLHGLTDRTPNKFHISVPQGYNAGHIKKRFIAIVIHYIKKELFEHGIQEIKTPLGNTVKVYDKERCICELIAGREKIDKQTYTLAITNYFSSQDKNLRKLIEYSKRFRIEEEVRKYNEVLA</sequence>
<dbReference type="Pfam" id="PF13338">
    <property type="entry name" value="AbiEi_4"/>
    <property type="match status" value="1"/>
</dbReference>
<dbReference type="RefSeq" id="WP_024467475.1">
    <property type="nucleotide sequence ID" value="NZ_CP061839.1"/>
</dbReference>
<name>A0A7S7AWV1_9SPIR</name>
<gene>
    <name evidence="2" type="ORF">IFE08_02745</name>
</gene>
<evidence type="ECO:0000313" key="2">
    <source>
        <dbReference type="EMBL" id="QOW61327.1"/>
    </source>
</evidence>